<evidence type="ECO:0000256" key="10">
    <source>
        <dbReference type="ARBA" id="ARBA00023170"/>
    </source>
</evidence>
<dbReference type="GO" id="GO:0042391">
    <property type="term" value="P:regulation of membrane potential"/>
    <property type="evidence" value="ECO:0007669"/>
    <property type="project" value="UniProtKB-ARBA"/>
</dbReference>
<accession>A0AAU9Z4A0</accession>
<dbReference type="Gene3D" id="3.40.190.10">
    <property type="entry name" value="Periplasmic binding protein-like II"/>
    <property type="match status" value="2"/>
</dbReference>
<evidence type="ECO:0000256" key="12">
    <source>
        <dbReference type="ARBA" id="ARBA00023286"/>
    </source>
</evidence>
<dbReference type="SMART" id="SM00079">
    <property type="entry name" value="PBPe"/>
    <property type="match status" value="1"/>
</dbReference>
<dbReference type="GO" id="GO:0050804">
    <property type="term" value="P:modulation of chemical synaptic transmission"/>
    <property type="evidence" value="ECO:0007669"/>
    <property type="project" value="UniProtKB-ARBA"/>
</dbReference>
<dbReference type="Pfam" id="PF10613">
    <property type="entry name" value="Lig_chan-Glu_bd"/>
    <property type="match status" value="1"/>
</dbReference>
<dbReference type="FunFam" id="3.40.190.10:FF:000009">
    <property type="entry name" value="Putative glutamate receptor ionotropic NMDA 2B"/>
    <property type="match status" value="1"/>
</dbReference>
<evidence type="ECO:0000256" key="3">
    <source>
        <dbReference type="ARBA" id="ARBA00022692"/>
    </source>
</evidence>
<keyword evidence="8" id="KW-0406">Ion transport</keyword>
<evidence type="ECO:0000256" key="14">
    <source>
        <dbReference type="SAM" id="MobiDB-lite"/>
    </source>
</evidence>
<feature type="compositionally biased region" description="Polar residues" evidence="14">
    <location>
        <begin position="521"/>
        <end position="530"/>
    </location>
</feature>
<gene>
    <name evidence="18" type="primary">Grin2a</name>
    <name evidence="18" type="ORF">PHOROB_LOCUS4785</name>
</gene>
<dbReference type="SMART" id="SM00918">
    <property type="entry name" value="Lig_chan-Glu_bd"/>
    <property type="match status" value="1"/>
</dbReference>
<dbReference type="GO" id="GO:0046872">
    <property type="term" value="F:metal ion binding"/>
    <property type="evidence" value="ECO:0007669"/>
    <property type="project" value="UniProtKB-KW"/>
</dbReference>
<sequence>MDTLNGMTLSLSLREPKGVVSFNVSIFGDSKDGFSEETSLQSSVLVWVTSAQRSLHSALSFSGEGFSLRLVGKWENQTLSLRHAVWPRYKSFSDCEPDDNHLSIVTLEEAPFVIVEDIDPLTETCVRNTVPCRKFVKINNSTNEGMNVKKCCKGFCIDILKKLSRTVKFTYDLYLVTNGKHGKKVNNVWNGMIGEVVYQRAVMAVGSLTINEERSEVVDFSVPFVETGISVMVSRSNGTVSPSAFLEPFSASVWVMMFVMLLIVSAIAVFVFEYFSPVGYNRNLAKGKDGTWPPHDSLVSCHFRKLDAFIYDAAVLNYKAGRDEGCKLVTIGSGYIFATTGYGIALQKGSPWKRQIDLALLQFGIYSCIHGVHIEEKKKSPDFNLTGSQSNMLKLLRSAKNISNMSNMNSSRMDSPKRASDFIQRGSLIVDMVSDKGNLIYSDNRSFQGKDSIFGDNMNELQTFVANRHKDNLSNYVFQGQHPLTLNESNPNTVEVAVSTESKGNSRSRQLWKKSMESLRQDSLNQNPVSQRDDKTVENRTHSLKSPRYLPEEVAHSDISETSSRATCHREPDNNKNHKTKDNFKRSMASKYPKDCSEVERTYMKTKASSPRDKIYTIDGEKEPSFHLDPPQFVENIALPENVGFPNTYQDHNENFRKGDSTLPMNRNPLHNEDGLPNNDQYKLYAKHFTLKDKGSPHSEGSDRYRQNSTHCRSCLSNLPTYSGHFTMRSPFKCDACLRMGNLYDIDEDQMLQETGNPATQEEVYQQDWSQNNALQFQKNKLRINRQHSYDNILDKPREIDLSRPSRSISLKDRERLLEGNLYGSLFSVPSSKLLGNKSSLFPQGLEDSKRSKSLLPDHTSDNPFLHTYGDDQRLVIGRCPSDPYKHSLPSQAANDSYLRSSLRSTASYCSRDSRGHSDVYISEHVMPYAANKNNMYSTPRVLNSCSNRRVYKKMPSIESDV</sequence>
<feature type="transmembrane region" description="Helical" evidence="15">
    <location>
        <begin position="251"/>
        <end position="272"/>
    </location>
</feature>
<keyword evidence="6" id="KW-0862">Zinc</keyword>
<evidence type="ECO:0000256" key="7">
    <source>
        <dbReference type="ARBA" id="ARBA00022989"/>
    </source>
</evidence>
<keyword evidence="4" id="KW-0479">Metal-binding</keyword>
<evidence type="ECO:0000256" key="11">
    <source>
        <dbReference type="ARBA" id="ARBA00023180"/>
    </source>
</evidence>
<keyword evidence="12" id="KW-1071">Ligand-gated ion channel</keyword>
<feature type="domain" description="Ionotropic glutamate receptor L-glutamate and glycine-binding" evidence="17">
    <location>
        <begin position="135"/>
        <end position="198"/>
    </location>
</feature>
<evidence type="ECO:0000256" key="6">
    <source>
        <dbReference type="ARBA" id="ARBA00022833"/>
    </source>
</evidence>
<keyword evidence="10" id="KW-0675">Receptor</keyword>
<reference evidence="18" key="1">
    <citation type="submission" date="2022-06" db="EMBL/GenBank/DDBJ databases">
        <authorList>
            <person name="Andreotti S."/>
            <person name="Wyler E."/>
        </authorList>
    </citation>
    <scope>NUCLEOTIDE SEQUENCE</scope>
</reference>
<evidence type="ECO:0000313" key="19">
    <source>
        <dbReference type="Proteomes" id="UP001152836"/>
    </source>
</evidence>
<name>A0AAU9Z4A0_PHORO</name>
<dbReference type="Pfam" id="PF10565">
    <property type="entry name" value="NMDAR2_C"/>
    <property type="match status" value="1"/>
</dbReference>
<dbReference type="InterPro" id="IPR015683">
    <property type="entry name" value="Ionotropic_Glu_rcpt"/>
</dbReference>
<dbReference type="PANTHER" id="PTHR18966">
    <property type="entry name" value="IONOTROPIC GLUTAMATE RECEPTOR"/>
    <property type="match status" value="1"/>
</dbReference>
<dbReference type="InterPro" id="IPR018884">
    <property type="entry name" value="NMDAR2_C"/>
</dbReference>
<dbReference type="GO" id="GO:0015276">
    <property type="term" value="F:ligand-gated monoatomic ion channel activity"/>
    <property type="evidence" value="ECO:0007669"/>
    <property type="project" value="InterPro"/>
</dbReference>
<keyword evidence="5" id="KW-0732">Signal</keyword>
<dbReference type="AlphaFoldDB" id="A0AAU9Z4A0"/>
<evidence type="ECO:0000256" key="2">
    <source>
        <dbReference type="ARBA" id="ARBA00022448"/>
    </source>
</evidence>
<evidence type="ECO:0000256" key="8">
    <source>
        <dbReference type="ARBA" id="ARBA00023065"/>
    </source>
</evidence>
<dbReference type="SUPFAM" id="SSF53850">
    <property type="entry name" value="Periplasmic binding protein-like II"/>
    <property type="match status" value="1"/>
</dbReference>
<dbReference type="EMBL" id="CALSGD010001391">
    <property type="protein sequence ID" value="CAH6786785.1"/>
    <property type="molecule type" value="Genomic_DNA"/>
</dbReference>
<proteinExistence type="predicted"/>
<dbReference type="InterPro" id="IPR019594">
    <property type="entry name" value="Glu/Gly-bd"/>
</dbReference>
<feature type="compositionally biased region" description="Basic and acidic residues" evidence="14">
    <location>
        <begin position="568"/>
        <end position="581"/>
    </location>
</feature>
<evidence type="ECO:0000256" key="4">
    <source>
        <dbReference type="ARBA" id="ARBA00022723"/>
    </source>
</evidence>
<feature type="compositionally biased region" description="Basic and acidic residues" evidence="14">
    <location>
        <begin position="550"/>
        <end position="559"/>
    </location>
</feature>
<keyword evidence="9 15" id="KW-0472">Membrane</keyword>
<keyword evidence="13" id="KW-0407">Ion channel</keyword>
<feature type="domain" description="Ionotropic glutamate receptor C-terminal" evidence="16">
    <location>
        <begin position="127"/>
        <end position="367"/>
    </location>
</feature>
<dbReference type="GO" id="GO:0045211">
    <property type="term" value="C:postsynaptic membrane"/>
    <property type="evidence" value="ECO:0007669"/>
    <property type="project" value="UniProtKB-ARBA"/>
</dbReference>
<feature type="region of interest" description="Disordered" evidence="14">
    <location>
        <begin position="519"/>
        <end position="581"/>
    </location>
</feature>
<evidence type="ECO:0000259" key="17">
    <source>
        <dbReference type="SMART" id="SM00918"/>
    </source>
</evidence>
<evidence type="ECO:0000256" key="15">
    <source>
        <dbReference type="SAM" id="Phobius"/>
    </source>
</evidence>
<dbReference type="Proteomes" id="UP001152836">
    <property type="component" value="Unassembled WGS sequence"/>
</dbReference>
<evidence type="ECO:0000256" key="1">
    <source>
        <dbReference type="ARBA" id="ARBA00004141"/>
    </source>
</evidence>
<organism evidence="18 19">
    <name type="scientific">Phodopus roborovskii</name>
    <name type="common">Roborovski's desert hamster</name>
    <name type="synonym">Cricetulus roborovskii</name>
    <dbReference type="NCBI Taxonomy" id="109678"/>
    <lineage>
        <taxon>Eukaryota</taxon>
        <taxon>Metazoa</taxon>
        <taxon>Chordata</taxon>
        <taxon>Craniata</taxon>
        <taxon>Vertebrata</taxon>
        <taxon>Euteleostomi</taxon>
        <taxon>Mammalia</taxon>
        <taxon>Eutheria</taxon>
        <taxon>Euarchontoglires</taxon>
        <taxon>Glires</taxon>
        <taxon>Rodentia</taxon>
        <taxon>Myomorpha</taxon>
        <taxon>Muroidea</taxon>
        <taxon>Cricetidae</taxon>
        <taxon>Cricetinae</taxon>
        <taxon>Phodopus</taxon>
    </lineage>
</organism>
<evidence type="ECO:0000256" key="9">
    <source>
        <dbReference type="ARBA" id="ARBA00023136"/>
    </source>
</evidence>
<evidence type="ECO:0000256" key="13">
    <source>
        <dbReference type="ARBA" id="ARBA00023303"/>
    </source>
</evidence>
<keyword evidence="2" id="KW-0813">Transport</keyword>
<keyword evidence="19" id="KW-1185">Reference proteome</keyword>
<comment type="caution">
    <text evidence="18">The sequence shown here is derived from an EMBL/GenBank/DDBJ whole genome shotgun (WGS) entry which is preliminary data.</text>
</comment>
<keyword evidence="11" id="KW-0325">Glycoprotein</keyword>
<feature type="compositionally biased region" description="Basic and acidic residues" evidence="14">
    <location>
        <begin position="531"/>
        <end position="541"/>
    </location>
</feature>
<protein>
    <submittedName>
        <fullName evidence="18">Grin2a protein</fullName>
    </submittedName>
</protein>
<evidence type="ECO:0000313" key="18">
    <source>
        <dbReference type="EMBL" id="CAH6786785.1"/>
    </source>
</evidence>
<comment type="subcellular location">
    <subcellularLocation>
        <location evidence="1">Membrane</location>
        <topology evidence="1">Multi-pass membrane protein</topology>
    </subcellularLocation>
</comment>
<keyword evidence="7 15" id="KW-1133">Transmembrane helix</keyword>
<evidence type="ECO:0000256" key="5">
    <source>
        <dbReference type="ARBA" id="ARBA00022729"/>
    </source>
</evidence>
<evidence type="ECO:0000259" key="16">
    <source>
        <dbReference type="SMART" id="SM00079"/>
    </source>
</evidence>
<keyword evidence="3 15" id="KW-0812">Transmembrane</keyword>
<dbReference type="InterPro" id="IPR001320">
    <property type="entry name" value="Iontro_rcpt_C"/>
</dbReference>